<gene>
    <name evidence="9" type="primary">corA_1</name>
    <name evidence="9" type="ORF">Aconfl_11860</name>
</gene>
<keyword evidence="6 8" id="KW-1133">Transmembrane helix</keyword>
<dbReference type="PANTHER" id="PTHR46494:SF1">
    <property type="entry name" value="CORA FAMILY METAL ION TRANSPORTER (EUROFUNG)"/>
    <property type="match status" value="1"/>
</dbReference>
<feature type="transmembrane region" description="Helical" evidence="8">
    <location>
        <begin position="236"/>
        <end position="256"/>
    </location>
</feature>
<dbReference type="InterPro" id="IPR045863">
    <property type="entry name" value="CorA_TM1_TM2"/>
</dbReference>
<dbReference type="Pfam" id="PF01544">
    <property type="entry name" value="CorA"/>
    <property type="match status" value="1"/>
</dbReference>
<keyword evidence="4" id="KW-1003">Cell membrane</keyword>
<comment type="caution">
    <text evidence="9">The sequence shown here is derived from an EMBL/GenBank/DDBJ whole genome shotgun (WGS) entry which is preliminary data.</text>
</comment>
<evidence type="ECO:0000256" key="6">
    <source>
        <dbReference type="ARBA" id="ARBA00022989"/>
    </source>
</evidence>
<evidence type="ECO:0000313" key="9">
    <source>
        <dbReference type="EMBL" id="GMQ28543.1"/>
    </source>
</evidence>
<evidence type="ECO:0000256" key="4">
    <source>
        <dbReference type="ARBA" id="ARBA00022475"/>
    </source>
</evidence>
<evidence type="ECO:0000256" key="8">
    <source>
        <dbReference type="SAM" id="Phobius"/>
    </source>
</evidence>
<evidence type="ECO:0000256" key="1">
    <source>
        <dbReference type="ARBA" id="ARBA00004651"/>
    </source>
</evidence>
<keyword evidence="3" id="KW-0813">Transport</keyword>
<feature type="transmembrane region" description="Helical" evidence="8">
    <location>
        <begin position="268"/>
        <end position="288"/>
    </location>
</feature>
<dbReference type="InterPro" id="IPR002523">
    <property type="entry name" value="MgTranspt_CorA/ZnTranspt_ZntB"/>
</dbReference>
<accession>A0ABQ6PKT3</accession>
<evidence type="ECO:0000313" key="10">
    <source>
        <dbReference type="Proteomes" id="UP001338309"/>
    </source>
</evidence>
<dbReference type="Gene3D" id="3.30.460.20">
    <property type="entry name" value="CorA soluble domain-like"/>
    <property type="match status" value="1"/>
</dbReference>
<name>A0ABQ6PKT3_9BACT</name>
<keyword evidence="5 8" id="KW-0812">Transmembrane</keyword>
<proteinExistence type="inferred from homology"/>
<dbReference type="RefSeq" id="WP_338223292.1">
    <property type="nucleotide sequence ID" value="NZ_BTPD01000003.1"/>
</dbReference>
<evidence type="ECO:0000256" key="7">
    <source>
        <dbReference type="ARBA" id="ARBA00023136"/>
    </source>
</evidence>
<reference evidence="9 10" key="1">
    <citation type="submission" date="2023-08" db="EMBL/GenBank/DDBJ databases">
        <title>Draft genome sequence of Algoriphagus confluentis.</title>
        <authorList>
            <person name="Takatani N."/>
            <person name="Hosokawa M."/>
            <person name="Sawabe T."/>
        </authorList>
    </citation>
    <scope>NUCLEOTIDE SEQUENCE [LARGE SCALE GENOMIC DNA]</scope>
    <source>
        <strain evidence="9 10">NBRC 111222</strain>
    </source>
</reference>
<protein>
    <submittedName>
        <fullName evidence="9">Magnesium/cobalt transporter CorA</fullName>
    </submittedName>
</protein>
<comment type="similarity">
    <text evidence="2">Belongs to the CorA metal ion transporter (MIT) (TC 1.A.35) family.</text>
</comment>
<evidence type="ECO:0000256" key="2">
    <source>
        <dbReference type="ARBA" id="ARBA00009765"/>
    </source>
</evidence>
<dbReference type="SUPFAM" id="SSF143865">
    <property type="entry name" value="CorA soluble domain-like"/>
    <property type="match status" value="1"/>
</dbReference>
<dbReference type="Gene3D" id="1.20.58.340">
    <property type="entry name" value="Magnesium transport protein CorA, transmembrane region"/>
    <property type="match status" value="2"/>
</dbReference>
<dbReference type="PANTHER" id="PTHR46494">
    <property type="entry name" value="CORA FAMILY METAL ION TRANSPORTER (EUROFUNG)"/>
    <property type="match status" value="1"/>
</dbReference>
<organism evidence="9 10">
    <name type="scientific">Algoriphagus confluentis</name>
    <dbReference type="NCBI Taxonomy" id="1697556"/>
    <lineage>
        <taxon>Bacteria</taxon>
        <taxon>Pseudomonadati</taxon>
        <taxon>Bacteroidota</taxon>
        <taxon>Cytophagia</taxon>
        <taxon>Cytophagales</taxon>
        <taxon>Cyclobacteriaceae</taxon>
        <taxon>Algoriphagus</taxon>
    </lineage>
</organism>
<dbReference type="SUPFAM" id="SSF144083">
    <property type="entry name" value="Magnesium transport protein CorA, transmembrane region"/>
    <property type="match status" value="1"/>
</dbReference>
<dbReference type="Proteomes" id="UP001338309">
    <property type="component" value="Unassembled WGS sequence"/>
</dbReference>
<keyword evidence="7 8" id="KW-0472">Membrane</keyword>
<dbReference type="InterPro" id="IPR045861">
    <property type="entry name" value="CorA_cytoplasmic_dom"/>
</dbReference>
<evidence type="ECO:0000256" key="3">
    <source>
        <dbReference type="ARBA" id="ARBA00022448"/>
    </source>
</evidence>
<keyword evidence="10" id="KW-1185">Reference proteome</keyword>
<sequence>MALSIRDYSNFQWFDFVNPKKSELRQCFEDHGGNSHLMDDILEVGHLPKIEKIKSSTFLLFRAVSHKISGERSTIAQLTNKIGFFYNESVLITAHQKEFDFLNQIQNKESLNSPEELMLNILEAMLETYIEPAQWLSDKMDSFEAEIFLKDHKKMSIESLYFDKAKARACKKLILLTQSVMNQIQVNPTHLTKLQDLKETASSLFFQFDEALDDAQALLNTYMSLTSQKTNEVMKLLTIFSAFFLPLTFIVGVYGMNFELMPELKWNYGYFVIWGLMVFMSLVIYFWFKRKRFI</sequence>
<comment type="subcellular location">
    <subcellularLocation>
        <location evidence="1">Cell membrane</location>
        <topology evidence="1">Multi-pass membrane protein</topology>
    </subcellularLocation>
</comment>
<evidence type="ECO:0000256" key="5">
    <source>
        <dbReference type="ARBA" id="ARBA00022692"/>
    </source>
</evidence>
<dbReference type="EMBL" id="BTPD01000003">
    <property type="protein sequence ID" value="GMQ28543.1"/>
    <property type="molecule type" value="Genomic_DNA"/>
</dbReference>